<dbReference type="AlphaFoldDB" id="A0A6C0I3D3"/>
<dbReference type="PROSITE" id="PS51257">
    <property type="entry name" value="PROKAR_LIPOPROTEIN"/>
    <property type="match status" value="1"/>
</dbReference>
<reference evidence="1" key="1">
    <citation type="journal article" date="2020" name="Nature">
        <title>Giant virus diversity and host interactions through global metagenomics.</title>
        <authorList>
            <person name="Schulz F."/>
            <person name="Roux S."/>
            <person name="Paez-Espino D."/>
            <person name="Jungbluth S."/>
            <person name="Walsh D.A."/>
            <person name="Denef V.J."/>
            <person name="McMahon K.D."/>
            <person name="Konstantinidis K.T."/>
            <person name="Eloe-Fadrosh E.A."/>
            <person name="Kyrpides N.C."/>
            <person name="Woyke T."/>
        </authorList>
    </citation>
    <scope>NUCLEOTIDE SEQUENCE</scope>
    <source>
        <strain evidence="1">GVMAG-M-3300023184-190</strain>
    </source>
</reference>
<evidence type="ECO:0000313" key="1">
    <source>
        <dbReference type="EMBL" id="QHT87299.1"/>
    </source>
</evidence>
<sequence>MKILVGLLVNILGTSDEGFRVGCACVVGLGCACVVGLGCACVVGLGCDCTVGLVGELDLL</sequence>
<accession>A0A6C0I3D3</accession>
<dbReference type="EMBL" id="MN740086">
    <property type="protein sequence ID" value="QHT87299.1"/>
    <property type="molecule type" value="Genomic_DNA"/>
</dbReference>
<protein>
    <submittedName>
        <fullName evidence="1">Uncharacterized protein</fullName>
    </submittedName>
</protein>
<proteinExistence type="predicted"/>
<name>A0A6C0I3D3_9ZZZZ</name>
<organism evidence="1">
    <name type="scientific">viral metagenome</name>
    <dbReference type="NCBI Taxonomy" id="1070528"/>
    <lineage>
        <taxon>unclassified sequences</taxon>
        <taxon>metagenomes</taxon>
        <taxon>organismal metagenomes</taxon>
    </lineage>
</organism>